<evidence type="ECO:0000256" key="1">
    <source>
        <dbReference type="SAM" id="MobiDB-lite"/>
    </source>
</evidence>
<feature type="transmembrane region" description="Helical" evidence="2">
    <location>
        <begin position="77"/>
        <end position="94"/>
    </location>
</feature>
<comment type="caution">
    <text evidence="3">The sequence shown here is derived from an EMBL/GenBank/DDBJ whole genome shotgun (WGS) entry which is preliminary data.</text>
</comment>
<dbReference type="EMBL" id="NXLQ01000128">
    <property type="protein sequence ID" value="RDU59497.1"/>
    <property type="molecule type" value="Genomic_DNA"/>
</dbReference>
<evidence type="ECO:0000313" key="4">
    <source>
        <dbReference type="Proteomes" id="UP000256379"/>
    </source>
</evidence>
<accession>A0A3D8I310</accession>
<sequence length="250" mass="29044">MKEKENINENKQELESKDLESSTNPKEIKLDSKNNTETKNQNSKNNTESYIKLDSNGDEIIWELEKNRNLTTKLGQFWFYGLRIVFAIFIIKIIDKYLLGRYDIQAFIATIILLLCLLYLLSGVVKSINFKKLYITNNTLVIKKYLGQDIVLPLGSFCIYESNDYIGVIFFNDTIDFLGFDKKIKYSLFQIEFADDTCKKISEILKPHIISYLSSLKDKDYLNIKSPKNIFGSIPYFDEIDSLRKEANNG</sequence>
<keyword evidence="2" id="KW-0472">Membrane</keyword>
<gene>
    <name evidence="3" type="ORF">CQA53_11405</name>
</gene>
<feature type="compositionally biased region" description="Basic and acidic residues" evidence="1">
    <location>
        <begin position="1"/>
        <end position="36"/>
    </location>
</feature>
<dbReference type="RefSeq" id="WP_115544018.1">
    <property type="nucleotide sequence ID" value="NZ_NXLQ01000128.1"/>
</dbReference>
<reference evidence="3 4" key="1">
    <citation type="submission" date="2018-04" db="EMBL/GenBank/DDBJ databases">
        <title>Novel Campyloabacter and Helicobacter Species and Strains.</title>
        <authorList>
            <person name="Mannion A.J."/>
            <person name="Shen Z."/>
            <person name="Fox J.G."/>
        </authorList>
    </citation>
    <scope>NUCLEOTIDE SEQUENCE [LARGE SCALE GENOMIC DNA]</scope>
    <source>
        <strain evidence="3 4">MIT 17-337</strain>
    </source>
</reference>
<proteinExistence type="predicted"/>
<evidence type="ECO:0000313" key="3">
    <source>
        <dbReference type="EMBL" id="RDU59497.1"/>
    </source>
</evidence>
<keyword evidence="2" id="KW-0812">Transmembrane</keyword>
<evidence type="ECO:0000256" key="2">
    <source>
        <dbReference type="SAM" id="Phobius"/>
    </source>
</evidence>
<protein>
    <submittedName>
        <fullName evidence="3">Uncharacterized protein</fullName>
    </submittedName>
</protein>
<feature type="transmembrane region" description="Helical" evidence="2">
    <location>
        <begin position="106"/>
        <end position="125"/>
    </location>
</feature>
<feature type="compositionally biased region" description="Polar residues" evidence="1">
    <location>
        <begin position="37"/>
        <end position="49"/>
    </location>
</feature>
<dbReference type="OrthoDB" id="5328201at2"/>
<keyword evidence="2" id="KW-1133">Transmembrane helix</keyword>
<keyword evidence="4" id="KW-1185">Reference proteome</keyword>
<name>A0A3D8I310_9HELI</name>
<dbReference type="AlphaFoldDB" id="A0A3D8I310"/>
<dbReference type="Proteomes" id="UP000256379">
    <property type="component" value="Unassembled WGS sequence"/>
</dbReference>
<feature type="region of interest" description="Disordered" evidence="1">
    <location>
        <begin position="1"/>
        <end position="50"/>
    </location>
</feature>
<organism evidence="3 4">
    <name type="scientific">Helicobacter didelphidarum</name>
    <dbReference type="NCBI Taxonomy" id="2040648"/>
    <lineage>
        <taxon>Bacteria</taxon>
        <taxon>Pseudomonadati</taxon>
        <taxon>Campylobacterota</taxon>
        <taxon>Epsilonproteobacteria</taxon>
        <taxon>Campylobacterales</taxon>
        <taxon>Helicobacteraceae</taxon>
        <taxon>Helicobacter</taxon>
    </lineage>
</organism>